<protein>
    <recommendedName>
        <fullName evidence="2">NAD-dependent epimerase/dehydratase domain-containing protein</fullName>
    </recommendedName>
</protein>
<proteinExistence type="predicted"/>
<dbReference type="EMBL" id="BARU01021496">
    <property type="protein sequence ID" value="GAH60728.1"/>
    <property type="molecule type" value="Genomic_DNA"/>
</dbReference>
<dbReference type="AlphaFoldDB" id="X1IT69"/>
<name>X1IT69_9ZZZZ</name>
<organism evidence="1">
    <name type="scientific">marine sediment metagenome</name>
    <dbReference type="NCBI Taxonomy" id="412755"/>
    <lineage>
        <taxon>unclassified sequences</taxon>
        <taxon>metagenomes</taxon>
        <taxon>ecological metagenomes</taxon>
    </lineage>
</organism>
<evidence type="ECO:0008006" key="2">
    <source>
        <dbReference type="Google" id="ProtNLM"/>
    </source>
</evidence>
<evidence type="ECO:0000313" key="1">
    <source>
        <dbReference type="EMBL" id="GAH60728.1"/>
    </source>
</evidence>
<sequence length="143" mass="15904">MLAQLKWLSGYLPVITQPISKGHEIILFNRGKTNPDIFPEAEHLIGSRDSDLKPLHRRTWDAVVDTCGYVPRIVRKSAELLADSVGHYTFISSLNAYSDFSKPGVDENYPLATIDDETVEKVTGETYGPLKVLCEKAAERANA</sequence>
<accession>X1IT69</accession>
<gene>
    <name evidence="1" type="ORF">S03H2_35164</name>
</gene>
<comment type="caution">
    <text evidence="1">The sequence shown here is derived from an EMBL/GenBank/DDBJ whole genome shotgun (WGS) entry which is preliminary data.</text>
</comment>
<reference evidence="1" key="1">
    <citation type="journal article" date="2014" name="Front. Microbiol.">
        <title>High frequency of phylogenetically diverse reductive dehalogenase-homologous genes in deep subseafloor sedimentary metagenomes.</title>
        <authorList>
            <person name="Kawai M."/>
            <person name="Futagami T."/>
            <person name="Toyoda A."/>
            <person name="Takaki Y."/>
            <person name="Nishi S."/>
            <person name="Hori S."/>
            <person name="Arai W."/>
            <person name="Tsubouchi T."/>
            <person name="Morono Y."/>
            <person name="Uchiyama I."/>
            <person name="Ito T."/>
            <person name="Fujiyama A."/>
            <person name="Inagaki F."/>
            <person name="Takami H."/>
        </authorList>
    </citation>
    <scope>NUCLEOTIDE SEQUENCE</scope>
    <source>
        <strain evidence="1">Expedition CK06-06</strain>
    </source>
</reference>